<dbReference type="Gene3D" id="3.40.50.150">
    <property type="entry name" value="Vaccinia Virus protein VP39"/>
    <property type="match status" value="1"/>
</dbReference>
<dbReference type="CDD" id="cd11572">
    <property type="entry name" value="RlmI_M_like"/>
    <property type="match status" value="1"/>
</dbReference>
<evidence type="ECO:0000256" key="1">
    <source>
        <dbReference type="ARBA" id="ARBA00004496"/>
    </source>
</evidence>
<dbReference type="SUPFAM" id="SSF88697">
    <property type="entry name" value="PUA domain-like"/>
    <property type="match status" value="1"/>
</dbReference>
<keyword evidence="2" id="KW-0963">Cytoplasm</keyword>
<evidence type="ECO:0000256" key="4">
    <source>
        <dbReference type="ARBA" id="ARBA00022603"/>
    </source>
</evidence>
<evidence type="ECO:0000313" key="10">
    <source>
        <dbReference type="EMBL" id="WGS65397.1"/>
    </source>
</evidence>
<dbReference type="InterPro" id="IPR041532">
    <property type="entry name" value="RlmI-like_PUA"/>
</dbReference>
<dbReference type="Gene3D" id="2.30.130.10">
    <property type="entry name" value="PUA domain"/>
    <property type="match status" value="1"/>
</dbReference>
<comment type="subcellular location">
    <subcellularLocation>
        <location evidence="1">Cytoplasm</location>
    </subcellularLocation>
</comment>
<dbReference type="EMBL" id="CP069362">
    <property type="protein sequence ID" value="WGS65397.1"/>
    <property type="molecule type" value="Genomic_DNA"/>
</dbReference>
<reference evidence="10 11" key="1">
    <citation type="submission" date="2021-02" db="EMBL/GenBank/DDBJ databases">
        <title>Characterization of Marinitoga sp. nov. str. BP5-C20A.</title>
        <authorList>
            <person name="Erauso G."/>
            <person name="Postec A."/>
        </authorList>
    </citation>
    <scope>NUCLEOTIDE SEQUENCE [LARGE SCALE GENOMIC DNA]</scope>
    <source>
        <strain evidence="10 11">BP5-C20A</strain>
    </source>
</reference>
<dbReference type="InterPro" id="IPR002478">
    <property type="entry name" value="PUA"/>
</dbReference>
<dbReference type="RefSeq" id="WP_280999798.1">
    <property type="nucleotide sequence ID" value="NZ_CP069362.1"/>
</dbReference>
<comment type="similarity">
    <text evidence="8">Belongs to the methyltransferase superfamily. RlmI family.</text>
</comment>
<dbReference type="PANTHER" id="PTHR42873">
    <property type="entry name" value="RIBOSOMAL RNA LARGE SUBUNIT METHYLTRANSFERASE"/>
    <property type="match status" value="1"/>
</dbReference>
<dbReference type="CDD" id="cd21153">
    <property type="entry name" value="PUA_RlmI"/>
    <property type="match status" value="1"/>
</dbReference>
<dbReference type="Pfam" id="PF17785">
    <property type="entry name" value="PUA_3"/>
    <property type="match status" value="1"/>
</dbReference>
<dbReference type="GO" id="GO:0032259">
    <property type="term" value="P:methylation"/>
    <property type="evidence" value="ECO:0007669"/>
    <property type="project" value="UniProtKB-KW"/>
</dbReference>
<dbReference type="PROSITE" id="PS50890">
    <property type="entry name" value="PUA"/>
    <property type="match status" value="1"/>
</dbReference>
<evidence type="ECO:0000256" key="3">
    <source>
        <dbReference type="ARBA" id="ARBA00022552"/>
    </source>
</evidence>
<keyword evidence="6" id="KW-0949">S-adenosyl-L-methionine</keyword>
<evidence type="ECO:0000256" key="2">
    <source>
        <dbReference type="ARBA" id="ARBA00022490"/>
    </source>
</evidence>
<keyword evidence="4 10" id="KW-0489">Methyltransferase</keyword>
<keyword evidence="7" id="KW-0694">RNA-binding</keyword>
<evidence type="ECO:0000256" key="6">
    <source>
        <dbReference type="ARBA" id="ARBA00022691"/>
    </source>
</evidence>
<sequence>MIIIKLKKGKEKKIKNGYLWIFKDEIAEITGEKKDGEICNVFSYNFEFLGKGIFSKSSNISVKVLSLSDEEINEGFFYKKFIKSLNLRKGFGNSYRFFHAEADGVPGLIIDKYENFLVIQFRNKGVENKKNEIISALLKVFNKEIKGIYERSDFETTSKENLERNVGLLWGENPPDNFIIEEEGIKYVVDIKNGQKTGFFFDQRKNRVYIRQFSKDSIGLDAYSYTGGFALNMAKYGAKKVIAVDKDEYALELLKENAKINHIEDKIEIIFDDVEHFLLETKETFNLMMLDPPSLIKKKTERFKGVQIFKKISELGIKRLKDYGILSLCSCAYQADISLLIESLRRSVENQGIRLQNIDIITQSNDHPWIIQIPESLYLKCLWIRVLR</sequence>
<dbReference type="SMART" id="SM00359">
    <property type="entry name" value="PUA"/>
    <property type="match status" value="1"/>
</dbReference>
<name>A0ABY8PRZ7_9BACT</name>
<dbReference type="GO" id="GO:0008168">
    <property type="term" value="F:methyltransferase activity"/>
    <property type="evidence" value="ECO:0007669"/>
    <property type="project" value="UniProtKB-KW"/>
</dbReference>
<evidence type="ECO:0000256" key="5">
    <source>
        <dbReference type="ARBA" id="ARBA00022679"/>
    </source>
</evidence>
<evidence type="ECO:0000256" key="8">
    <source>
        <dbReference type="ARBA" id="ARBA00038091"/>
    </source>
</evidence>
<feature type="domain" description="PUA" evidence="9">
    <location>
        <begin position="2"/>
        <end position="86"/>
    </location>
</feature>
<keyword evidence="3" id="KW-0698">rRNA processing</keyword>
<keyword evidence="5" id="KW-0808">Transferase</keyword>
<dbReference type="Proteomes" id="UP001232493">
    <property type="component" value="Chromosome"/>
</dbReference>
<dbReference type="CDD" id="cd02440">
    <property type="entry name" value="AdoMet_MTases"/>
    <property type="match status" value="1"/>
</dbReference>
<organism evidence="10 11">
    <name type="scientific">Marinitoga aeolica</name>
    <dbReference type="NCBI Taxonomy" id="2809031"/>
    <lineage>
        <taxon>Bacteria</taxon>
        <taxon>Thermotogati</taxon>
        <taxon>Thermotogota</taxon>
        <taxon>Thermotogae</taxon>
        <taxon>Petrotogales</taxon>
        <taxon>Petrotogaceae</taxon>
        <taxon>Marinitoga</taxon>
    </lineage>
</organism>
<evidence type="ECO:0000313" key="11">
    <source>
        <dbReference type="Proteomes" id="UP001232493"/>
    </source>
</evidence>
<dbReference type="PANTHER" id="PTHR42873:SF1">
    <property type="entry name" value="S-ADENOSYLMETHIONINE-DEPENDENT METHYLTRANSFERASE DOMAIN-CONTAINING PROTEIN"/>
    <property type="match status" value="1"/>
</dbReference>
<evidence type="ECO:0000256" key="7">
    <source>
        <dbReference type="ARBA" id="ARBA00022884"/>
    </source>
</evidence>
<dbReference type="SUPFAM" id="SSF53335">
    <property type="entry name" value="S-adenosyl-L-methionine-dependent methyltransferases"/>
    <property type="match status" value="1"/>
</dbReference>
<keyword evidence="11" id="KW-1185">Reference proteome</keyword>
<dbReference type="InterPro" id="IPR029063">
    <property type="entry name" value="SAM-dependent_MTases_sf"/>
</dbReference>
<accession>A0ABY8PRZ7</accession>
<dbReference type="Pfam" id="PF02475">
    <property type="entry name" value="TRM5-TYW2_MTfase"/>
    <property type="match status" value="1"/>
</dbReference>
<protein>
    <submittedName>
        <fullName evidence="10">Class I SAM-dependent rRNA methyltransferase</fullName>
    </submittedName>
</protein>
<dbReference type="InterPro" id="IPR015947">
    <property type="entry name" value="PUA-like_sf"/>
</dbReference>
<gene>
    <name evidence="10" type="ORF">JRV97_02240</name>
</gene>
<evidence type="ECO:0000259" key="9">
    <source>
        <dbReference type="SMART" id="SM00359"/>
    </source>
</evidence>
<dbReference type="Gene3D" id="3.30.750.80">
    <property type="entry name" value="RNA methyltransferase domain (HRMD) like"/>
    <property type="match status" value="1"/>
</dbReference>
<dbReference type="InterPro" id="IPR056743">
    <property type="entry name" value="TRM5-TYW2-like_MTfase"/>
</dbReference>
<dbReference type="InterPro" id="IPR036974">
    <property type="entry name" value="PUA_sf"/>
</dbReference>
<proteinExistence type="inferred from homology"/>